<feature type="chain" id="PRO_5044761652" evidence="1">
    <location>
        <begin position="22"/>
        <end position="105"/>
    </location>
</feature>
<keyword evidence="1" id="KW-0732">Signal</keyword>
<feature type="signal peptide" evidence="1">
    <location>
        <begin position="1"/>
        <end position="21"/>
    </location>
</feature>
<reference evidence="2 3" key="1">
    <citation type="submission" date="2024-11" db="EMBL/GenBank/DDBJ databases">
        <title>Adaptive evolution of stress response genes in parasites aligns with host niche diversity.</title>
        <authorList>
            <person name="Hahn C."/>
            <person name="Resl P."/>
        </authorList>
    </citation>
    <scope>NUCLEOTIDE SEQUENCE [LARGE SCALE GENOMIC DNA]</scope>
    <source>
        <strain evidence="2">EGGRZ-B1_66</strain>
        <tissue evidence="2">Body</tissue>
    </source>
</reference>
<evidence type="ECO:0000256" key="1">
    <source>
        <dbReference type="SAM" id="SignalP"/>
    </source>
</evidence>
<gene>
    <name evidence="2" type="ORF">Ciccas_012570</name>
</gene>
<organism evidence="2 3">
    <name type="scientific">Cichlidogyrus casuarinus</name>
    <dbReference type="NCBI Taxonomy" id="1844966"/>
    <lineage>
        <taxon>Eukaryota</taxon>
        <taxon>Metazoa</taxon>
        <taxon>Spiralia</taxon>
        <taxon>Lophotrochozoa</taxon>
        <taxon>Platyhelminthes</taxon>
        <taxon>Monogenea</taxon>
        <taxon>Monopisthocotylea</taxon>
        <taxon>Dactylogyridea</taxon>
        <taxon>Ancyrocephalidae</taxon>
        <taxon>Cichlidogyrus</taxon>
    </lineage>
</organism>
<comment type="caution">
    <text evidence="2">The sequence shown here is derived from an EMBL/GenBank/DDBJ whole genome shotgun (WGS) entry which is preliminary data.</text>
</comment>
<evidence type="ECO:0000313" key="3">
    <source>
        <dbReference type="Proteomes" id="UP001626550"/>
    </source>
</evidence>
<accession>A0ABD2PP82</accession>
<keyword evidence="3" id="KW-1185">Reference proteome</keyword>
<dbReference type="PROSITE" id="PS51257">
    <property type="entry name" value="PROKAR_LIPOPROTEIN"/>
    <property type="match status" value="1"/>
</dbReference>
<proteinExistence type="predicted"/>
<protein>
    <submittedName>
        <fullName evidence="2">Uncharacterized protein</fullName>
    </submittedName>
</protein>
<evidence type="ECO:0000313" key="2">
    <source>
        <dbReference type="EMBL" id="KAL3308893.1"/>
    </source>
</evidence>
<sequence>MLAKSCLLIFLMTIVTKSALSQSSNHFYTLVSCDTEVEITKTLPRGCVIDSKLDFGMGACPTYRLKCPQEMSKETKGIVSRSVGKSSNALQEDPIVQGIVVKEIK</sequence>
<dbReference type="EMBL" id="JBJKFK010004565">
    <property type="protein sequence ID" value="KAL3308893.1"/>
    <property type="molecule type" value="Genomic_DNA"/>
</dbReference>
<dbReference type="Proteomes" id="UP001626550">
    <property type="component" value="Unassembled WGS sequence"/>
</dbReference>
<name>A0ABD2PP82_9PLAT</name>
<dbReference type="AlphaFoldDB" id="A0ABD2PP82"/>